<evidence type="ECO:0000313" key="1">
    <source>
        <dbReference type="EMBL" id="KAK1316890.1"/>
    </source>
</evidence>
<protein>
    <submittedName>
        <fullName evidence="1">Uncharacterized protein</fullName>
    </submittedName>
</protein>
<sequence length="263" mass="29853">MELLGGKCSPSYIASPSSQIEPKTWAIDGGYELEESVQGVEIPIQLEHGYSSTPEGMGQIDIENKNYATCRDRPFLFLKEMNLFCGKTTSKGFHAVASNVEDIQDDDDSIGDSDDLKVNLVHLQPVEMWETSQDKQTSDAGCGKDSQKTFVQDFDRCEVEDEGTSKCIRKGKSPSTILVYDGVENMKKILEKDYNERYTLEDCVKVLDSYTHLNIRTKLATAKVLKDINNRIIFMTFREDVRLEWIKYNAITMMDNVYRPSPP</sequence>
<reference evidence="1" key="2">
    <citation type="submission" date="2023-06" db="EMBL/GenBank/DDBJ databases">
        <authorList>
            <person name="Ma L."/>
            <person name="Liu K.-W."/>
            <person name="Li Z."/>
            <person name="Hsiao Y.-Y."/>
            <person name="Qi Y."/>
            <person name="Fu T."/>
            <person name="Tang G."/>
            <person name="Zhang D."/>
            <person name="Sun W.-H."/>
            <person name="Liu D.-K."/>
            <person name="Li Y."/>
            <person name="Chen G.-Z."/>
            <person name="Liu X.-D."/>
            <person name="Liao X.-Y."/>
            <person name="Jiang Y.-T."/>
            <person name="Yu X."/>
            <person name="Hao Y."/>
            <person name="Huang J."/>
            <person name="Zhao X.-W."/>
            <person name="Ke S."/>
            <person name="Chen Y.-Y."/>
            <person name="Wu W.-L."/>
            <person name="Hsu J.-L."/>
            <person name="Lin Y.-F."/>
            <person name="Huang M.-D."/>
            <person name="Li C.-Y."/>
            <person name="Huang L."/>
            <person name="Wang Z.-W."/>
            <person name="Zhao X."/>
            <person name="Zhong W.-Y."/>
            <person name="Peng D.-H."/>
            <person name="Ahmad S."/>
            <person name="Lan S."/>
            <person name="Zhang J.-S."/>
            <person name="Tsai W.-C."/>
            <person name="Van De Peer Y."/>
            <person name="Liu Z.-J."/>
        </authorList>
    </citation>
    <scope>NUCLEOTIDE SEQUENCE</scope>
    <source>
        <strain evidence="1">CP</strain>
        <tissue evidence="1">Leaves</tissue>
    </source>
</reference>
<comment type="caution">
    <text evidence="1">The sequence shown here is derived from an EMBL/GenBank/DDBJ whole genome shotgun (WGS) entry which is preliminary data.</text>
</comment>
<reference evidence="1" key="1">
    <citation type="journal article" date="2023" name="Nat. Commun.">
        <title>Diploid and tetraploid genomes of Acorus and the evolution of monocots.</title>
        <authorList>
            <person name="Ma L."/>
            <person name="Liu K.W."/>
            <person name="Li Z."/>
            <person name="Hsiao Y.Y."/>
            <person name="Qi Y."/>
            <person name="Fu T."/>
            <person name="Tang G.D."/>
            <person name="Zhang D."/>
            <person name="Sun W.H."/>
            <person name="Liu D.K."/>
            <person name="Li Y."/>
            <person name="Chen G.Z."/>
            <person name="Liu X.D."/>
            <person name="Liao X.Y."/>
            <person name="Jiang Y.T."/>
            <person name="Yu X."/>
            <person name="Hao Y."/>
            <person name="Huang J."/>
            <person name="Zhao X.W."/>
            <person name="Ke S."/>
            <person name="Chen Y.Y."/>
            <person name="Wu W.L."/>
            <person name="Hsu J.L."/>
            <person name="Lin Y.F."/>
            <person name="Huang M.D."/>
            <person name="Li C.Y."/>
            <person name="Huang L."/>
            <person name="Wang Z.W."/>
            <person name="Zhao X."/>
            <person name="Zhong W.Y."/>
            <person name="Peng D.H."/>
            <person name="Ahmad S."/>
            <person name="Lan S."/>
            <person name="Zhang J.S."/>
            <person name="Tsai W.C."/>
            <person name="Van de Peer Y."/>
            <person name="Liu Z.J."/>
        </authorList>
    </citation>
    <scope>NUCLEOTIDE SEQUENCE</scope>
    <source>
        <strain evidence="1">CP</strain>
    </source>
</reference>
<dbReference type="Proteomes" id="UP001180020">
    <property type="component" value="Unassembled WGS sequence"/>
</dbReference>
<accession>A0AAV9EVX7</accession>
<dbReference type="EMBL" id="JAUJYO010000005">
    <property type="protein sequence ID" value="KAK1316890.1"/>
    <property type="molecule type" value="Genomic_DNA"/>
</dbReference>
<keyword evidence="2" id="KW-1185">Reference proteome</keyword>
<evidence type="ECO:0000313" key="2">
    <source>
        <dbReference type="Proteomes" id="UP001180020"/>
    </source>
</evidence>
<organism evidence="1 2">
    <name type="scientific">Acorus calamus</name>
    <name type="common">Sweet flag</name>
    <dbReference type="NCBI Taxonomy" id="4465"/>
    <lineage>
        <taxon>Eukaryota</taxon>
        <taxon>Viridiplantae</taxon>
        <taxon>Streptophyta</taxon>
        <taxon>Embryophyta</taxon>
        <taxon>Tracheophyta</taxon>
        <taxon>Spermatophyta</taxon>
        <taxon>Magnoliopsida</taxon>
        <taxon>Liliopsida</taxon>
        <taxon>Acoraceae</taxon>
        <taxon>Acorus</taxon>
    </lineage>
</organism>
<name>A0AAV9EVX7_ACOCL</name>
<gene>
    <name evidence="1" type="ORF">QJS10_CPA05g01774</name>
</gene>
<proteinExistence type="predicted"/>
<dbReference type="AlphaFoldDB" id="A0AAV9EVX7"/>